<comment type="caution">
    <text evidence="2">The sequence shown here is derived from an EMBL/GenBank/DDBJ whole genome shotgun (WGS) entry which is preliminary data.</text>
</comment>
<accession>A0A4C1ZL27</accession>
<feature type="chain" id="PRO_5020033253" description="Secreted protein" evidence="1">
    <location>
        <begin position="18"/>
        <end position="71"/>
    </location>
</feature>
<evidence type="ECO:0000313" key="3">
    <source>
        <dbReference type="Proteomes" id="UP000299102"/>
    </source>
</evidence>
<dbReference type="AlphaFoldDB" id="A0A4C1ZL27"/>
<gene>
    <name evidence="2" type="ORF">EVAR_66372_1</name>
</gene>
<evidence type="ECO:0008006" key="4">
    <source>
        <dbReference type="Google" id="ProtNLM"/>
    </source>
</evidence>
<dbReference type="OrthoDB" id="7472990at2759"/>
<organism evidence="2 3">
    <name type="scientific">Eumeta variegata</name>
    <name type="common">Bagworm moth</name>
    <name type="synonym">Eumeta japonica</name>
    <dbReference type="NCBI Taxonomy" id="151549"/>
    <lineage>
        <taxon>Eukaryota</taxon>
        <taxon>Metazoa</taxon>
        <taxon>Ecdysozoa</taxon>
        <taxon>Arthropoda</taxon>
        <taxon>Hexapoda</taxon>
        <taxon>Insecta</taxon>
        <taxon>Pterygota</taxon>
        <taxon>Neoptera</taxon>
        <taxon>Endopterygota</taxon>
        <taxon>Lepidoptera</taxon>
        <taxon>Glossata</taxon>
        <taxon>Ditrysia</taxon>
        <taxon>Tineoidea</taxon>
        <taxon>Psychidae</taxon>
        <taxon>Oiketicinae</taxon>
        <taxon>Eumeta</taxon>
    </lineage>
</organism>
<feature type="signal peptide" evidence="1">
    <location>
        <begin position="1"/>
        <end position="17"/>
    </location>
</feature>
<evidence type="ECO:0000313" key="2">
    <source>
        <dbReference type="EMBL" id="GBP87893.1"/>
    </source>
</evidence>
<keyword evidence="1" id="KW-0732">Signal</keyword>
<sequence>MKQRILAVFGLVEIVLRCTLIMNDCQGLMIEPEGGARESQKTPKNIARHAAVRTLLHAEHALSVFSMSCRG</sequence>
<protein>
    <recommendedName>
        <fullName evidence="4">Secreted protein</fullName>
    </recommendedName>
</protein>
<reference evidence="2 3" key="1">
    <citation type="journal article" date="2019" name="Commun. Biol.">
        <title>The bagworm genome reveals a unique fibroin gene that provides high tensile strength.</title>
        <authorList>
            <person name="Kono N."/>
            <person name="Nakamura H."/>
            <person name="Ohtoshi R."/>
            <person name="Tomita M."/>
            <person name="Numata K."/>
            <person name="Arakawa K."/>
        </authorList>
    </citation>
    <scope>NUCLEOTIDE SEQUENCE [LARGE SCALE GENOMIC DNA]</scope>
</reference>
<dbReference type="Proteomes" id="UP000299102">
    <property type="component" value="Unassembled WGS sequence"/>
</dbReference>
<proteinExistence type="predicted"/>
<keyword evidence="3" id="KW-1185">Reference proteome</keyword>
<name>A0A4C1ZL27_EUMVA</name>
<dbReference type="EMBL" id="BGZK01001893">
    <property type="protein sequence ID" value="GBP87893.1"/>
    <property type="molecule type" value="Genomic_DNA"/>
</dbReference>
<evidence type="ECO:0000256" key="1">
    <source>
        <dbReference type="SAM" id="SignalP"/>
    </source>
</evidence>